<comment type="caution">
    <text evidence="1">The sequence shown here is derived from an EMBL/GenBank/DDBJ whole genome shotgun (WGS) entry which is preliminary data.</text>
</comment>
<dbReference type="Proteomes" id="UP000287853">
    <property type="component" value="Unassembled WGS sequence"/>
</dbReference>
<accession>A0A3S3RAK9</accession>
<sequence>MFVYCHSAKEVVQRCVAQFDSVVKLIKGRQPNIFLIRGAAHF</sequence>
<organism evidence="1 2">
    <name type="scientific">Candidatus Electrothrix aarhusensis</name>
    <dbReference type="NCBI Taxonomy" id="1859131"/>
    <lineage>
        <taxon>Bacteria</taxon>
        <taxon>Pseudomonadati</taxon>
        <taxon>Thermodesulfobacteriota</taxon>
        <taxon>Desulfobulbia</taxon>
        <taxon>Desulfobulbales</taxon>
        <taxon>Desulfobulbaceae</taxon>
        <taxon>Candidatus Electrothrix</taxon>
    </lineage>
</organism>
<protein>
    <submittedName>
        <fullName evidence="1">Uncharacterized protein</fullName>
    </submittedName>
</protein>
<evidence type="ECO:0000313" key="1">
    <source>
        <dbReference type="EMBL" id="RWX48139.1"/>
    </source>
</evidence>
<reference evidence="1 2" key="1">
    <citation type="submission" date="2017-01" db="EMBL/GenBank/DDBJ databases">
        <title>The cable genome- insights into the physiology and evolution of filamentous bacteria capable of sulfide oxidation via long distance electron transfer.</title>
        <authorList>
            <person name="Schreiber L."/>
            <person name="Bjerg J.T."/>
            <person name="Boggild A."/>
            <person name="Van De Vossenberg J."/>
            <person name="Meysman F."/>
            <person name="Nielsen L.P."/>
            <person name="Schramm A."/>
            <person name="Kjeldsen K.U."/>
        </authorList>
    </citation>
    <scope>NUCLEOTIDE SEQUENCE [LARGE SCALE GENOMIC DNA]</scope>
    <source>
        <strain evidence="1">MCF</strain>
    </source>
</reference>
<dbReference type="AlphaFoldDB" id="A0A3S3RAK9"/>
<proteinExistence type="predicted"/>
<keyword evidence="2" id="KW-1185">Reference proteome</keyword>
<name>A0A3S3RAK9_9BACT</name>
<gene>
    <name evidence="1" type="ORF">H206_05315</name>
</gene>
<evidence type="ECO:0000313" key="2">
    <source>
        <dbReference type="Proteomes" id="UP000287853"/>
    </source>
</evidence>
<dbReference type="EMBL" id="MTKO01000006">
    <property type="protein sequence ID" value="RWX48139.1"/>
    <property type="molecule type" value="Genomic_DNA"/>
</dbReference>